<dbReference type="Proteomes" id="UP000265520">
    <property type="component" value="Unassembled WGS sequence"/>
</dbReference>
<keyword evidence="2" id="KW-1185">Reference proteome</keyword>
<evidence type="ECO:0000313" key="2">
    <source>
        <dbReference type="Proteomes" id="UP000265520"/>
    </source>
</evidence>
<gene>
    <name evidence="1" type="ORF">A2U01_0000156</name>
</gene>
<comment type="caution">
    <text evidence="1">The sequence shown here is derived from an EMBL/GenBank/DDBJ whole genome shotgun (WGS) entry which is preliminary data.</text>
</comment>
<dbReference type="PROSITE" id="PS50007">
    <property type="entry name" value="PIPLC_X_DOMAIN"/>
    <property type="match status" value="1"/>
</dbReference>
<organism evidence="1 2">
    <name type="scientific">Trifolium medium</name>
    <dbReference type="NCBI Taxonomy" id="97028"/>
    <lineage>
        <taxon>Eukaryota</taxon>
        <taxon>Viridiplantae</taxon>
        <taxon>Streptophyta</taxon>
        <taxon>Embryophyta</taxon>
        <taxon>Tracheophyta</taxon>
        <taxon>Spermatophyta</taxon>
        <taxon>Magnoliopsida</taxon>
        <taxon>eudicotyledons</taxon>
        <taxon>Gunneridae</taxon>
        <taxon>Pentapetalae</taxon>
        <taxon>rosids</taxon>
        <taxon>fabids</taxon>
        <taxon>Fabales</taxon>
        <taxon>Fabaceae</taxon>
        <taxon>Papilionoideae</taxon>
        <taxon>50 kb inversion clade</taxon>
        <taxon>NPAAA clade</taxon>
        <taxon>Hologalegina</taxon>
        <taxon>IRL clade</taxon>
        <taxon>Trifolieae</taxon>
        <taxon>Trifolium</taxon>
    </lineage>
</organism>
<dbReference type="AlphaFoldDB" id="A0A392LWR4"/>
<accession>A0A392LWR4</accession>
<protein>
    <submittedName>
        <fullName evidence="1">Uncharacterized protein</fullName>
    </submittedName>
</protein>
<sequence>MVAGAYEDISKRLGGRSQKCILTTIHIKDVPFGEIDPLFTHEYSHELDHQWKVYAGNQLHLLTWNECFEQPLITEGWTQLRRHLRLQFQHHEIFDKSIGDYITSFHNYLVLEGPVAEPHLAEIIQTPVRNGVRKLEYQAWFNFCYDNYLSAGDILKFRFIDIEQSNRVDVDVDRVVN</sequence>
<name>A0A392LWR4_9FABA</name>
<proteinExistence type="predicted"/>
<dbReference type="EMBL" id="LXQA010000093">
    <property type="protein sequence ID" value="MCH79407.1"/>
    <property type="molecule type" value="Genomic_DNA"/>
</dbReference>
<evidence type="ECO:0000313" key="1">
    <source>
        <dbReference type="EMBL" id="MCH79407.1"/>
    </source>
</evidence>
<reference evidence="1 2" key="1">
    <citation type="journal article" date="2018" name="Front. Plant Sci.">
        <title>Red Clover (Trifolium pratense) and Zigzag Clover (T. medium) - A Picture of Genomic Similarities and Differences.</title>
        <authorList>
            <person name="Dluhosova J."/>
            <person name="Istvanek J."/>
            <person name="Nedelnik J."/>
            <person name="Repkova J."/>
        </authorList>
    </citation>
    <scope>NUCLEOTIDE SEQUENCE [LARGE SCALE GENOMIC DNA]</scope>
    <source>
        <strain evidence="2">cv. 10/8</strain>
        <tissue evidence="1">Leaf</tissue>
    </source>
</reference>